<gene>
    <name evidence="6" type="ORF">Lade_1223</name>
</gene>
<evidence type="ECO:0000256" key="3">
    <source>
        <dbReference type="PIRSR" id="PIRSR603782-1"/>
    </source>
</evidence>
<feature type="domain" description="Thioredoxin" evidence="5">
    <location>
        <begin position="47"/>
        <end position="214"/>
    </location>
</feature>
<keyword evidence="7" id="KW-1185">Reference proteome</keyword>
<dbReference type="PROSITE" id="PS51352">
    <property type="entry name" value="THIOREDOXIN_2"/>
    <property type="match status" value="1"/>
</dbReference>
<reference evidence="6 7" key="1">
    <citation type="submission" date="2015-11" db="EMBL/GenBank/DDBJ databases">
        <title>Identification of large and diverse effector repertoires of 38 Legionella species.</title>
        <authorList>
            <person name="Burstein D."/>
            <person name="Amaro F."/>
            <person name="Zusman T."/>
            <person name="Lifshitz Z."/>
            <person name="Cohen O."/>
            <person name="Gilbert J.A."/>
            <person name="Pupko T."/>
            <person name="Shuman H.A."/>
            <person name="Segal G."/>
        </authorList>
    </citation>
    <scope>NUCLEOTIDE SEQUENCE [LARGE SCALE GENOMIC DNA]</scope>
    <source>
        <strain evidence="6 7">1762-AUS-E</strain>
    </source>
</reference>
<feature type="binding site" evidence="3">
    <location>
        <position position="89"/>
    </location>
    <ligand>
        <name>Cu cation</name>
        <dbReference type="ChEBI" id="CHEBI:23378"/>
    </ligand>
</feature>
<comment type="caution">
    <text evidence="6">The sequence shown here is derived from an EMBL/GenBank/DDBJ whole genome shotgun (WGS) entry which is preliminary data.</text>
</comment>
<dbReference type="SUPFAM" id="SSF52833">
    <property type="entry name" value="Thioredoxin-like"/>
    <property type="match status" value="1"/>
</dbReference>
<keyword evidence="4" id="KW-1015">Disulfide bond</keyword>
<evidence type="ECO:0000256" key="2">
    <source>
        <dbReference type="ARBA" id="ARBA00023008"/>
    </source>
</evidence>
<dbReference type="STRING" id="45056.Lade_1223"/>
<organism evidence="6 7">
    <name type="scientific">Legionella adelaidensis</name>
    <dbReference type="NCBI Taxonomy" id="45056"/>
    <lineage>
        <taxon>Bacteria</taxon>
        <taxon>Pseudomonadati</taxon>
        <taxon>Pseudomonadota</taxon>
        <taxon>Gammaproteobacteria</taxon>
        <taxon>Legionellales</taxon>
        <taxon>Legionellaceae</taxon>
        <taxon>Legionella</taxon>
    </lineage>
</organism>
<dbReference type="CDD" id="cd02968">
    <property type="entry name" value="SCO"/>
    <property type="match status" value="1"/>
</dbReference>
<name>A0A0W0R6B3_9GAMM</name>
<dbReference type="PANTHER" id="PTHR12151:SF25">
    <property type="entry name" value="LINALOOL DEHYDRATASE_ISOMERASE DOMAIN-CONTAINING PROTEIN"/>
    <property type="match status" value="1"/>
</dbReference>
<dbReference type="InterPro" id="IPR036249">
    <property type="entry name" value="Thioredoxin-like_sf"/>
</dbReference>
<dbReference type="Gene3D" id="3.40.30.10">
    <property type="entry name" value="Glutaredoxin"/>
    <property type="match status" value="1"/>
</dbReference>
<accession>A0A0W0R6B3</accession>
<keyword evidence="3" id="KW-0479">Metal-binding</keyword>
<feature type="binding site" evidence="3">
    <location>
        <position position="85"/>
    </location>
    <ligand>
        <name>Cu cation</name>
        <dbReference type="ChEBI" id="CHEBI:23378"/>
    </ligand>
</feature>
<dbReference type="AlphaFoldDB" id="A0A0W0R6B3"/>
<feature type="disulfide bond" description="Redox-active" evidence="4">
    <location>
        <begin position="85"/>
        <end position="89"/>
    </location>
</feature>
<protein>
    <submittedName>
        <fullName evidence="6">SCO1/SenC family transporter protein</fullName>
    </submittedName>
</protein>
<dbReference type="RefSeq" id="WP_058462231.1">
    <property type="nucleotide sequence ID" value="NZ_CAAAHS010000007.1"/>
</dbReference>
<keyword evidence="2 3" id="KW-0186">Copper</keyword>
<dbReference type="PANTHER" id="PTHR12151">
    <property type="entry name" value="ELECTRON TRANSPORT PROTIN SCO1/SENC FAMILY MEMBER"/>
    <property type="match status" value="1"/>
</dbReference>
<dbReference type="OrthoDB" id="9790194at2"/>
<dbReference type="Proteomes" id="UP000054859">
    <property type="component" value="Unassembled WGS sequence"/>
</dbReference>
<dbReference type="GO" id="GO:0046872">
    <property type="term" value="F:metal ion binding"/>
    <property type="evidence" value="ECO:0007669"/>
    <property type="project" value="UniProtKB-KW"/>
</dbReference>
<evidence type="ECO:0000313" key="6">
    <source>
        <dbReference type="EMBL" id="KTC66565.1"/>
    </source>
</evidence>
<dbReference type="Pfam" id="PF02630">
    <property type="entry name" value="SCO1-SenC"/>
    <property type="match status" value="1"/>
</dbReference>
<evidence type="ECO:0000259" key="5">
    <source>
        <dbReference type="PROSITE" id="PS51352"/>
    </source>
</evidence>
<proteinExistence type="inferred from homology"/>
<feature type="binding site" evidence="3">
    <location>
        <position position="179"/>
    </location>
    <ligand>
        <name>Cu cation</name>
        <dbReference type="ChEBI" id="CHEBI:23378"/>
    </ligand>
</feature>
<dbReference type="InterPro" id="IPR013766">
    <property type="entry name" value="Thioredoxin_domain"/>
</dbReference>
<evidence type="ECO:0000256" key="4">
    <source>
        <dbReference type="PIRSR" id="PIRSR603782-2"/>
    </source>
</evidence>
<dbReference type="EMBL" id="LNKA01000001">
    <property type="protein sequence ID" value="KTC66565.1"/>
    <property type="molecule type" value="Genomic_DNA"/>
</dbReference>
<evidence type="ECO:0000313" key="7">
    <source>
        <dbReference type="Proteomes" id="UP000054859"/>
    </source>
</evidence>
<comment type="similarity">
    <text evidence="1">Belongs to the SCO1/2 family.</text>
</comment>
<evidence type="ECO:0000256" key="1">
    <source>
        <dbReference type="ARBA" id="ARBA00010996"/>
    </source>
</evidence>
<dbReference type="PATRIC" id="fig|45056.6.peg.1265"/>
<sequence>MTNSTNRVKLTIMVLSGLIALLVGIFAAKTIISKNKFNPEEFHGTWLEHSREINNFSLESTNSQVFNNNSLKGKWTLLFFGFTRCGYLCPTTLSEMNKMYHQLEEKGIKDLPQVVLITVDPENDSLSTLNQYVKSFNPHFIAARGSEEMLKNMASEMGVAYTKVAVTNNSEKEQYSIEHTGTIMVFNPKGELKAFFTTPHQAATLSKDYLMLIS</sequence>
<dbReference type="InterPro" id="IPR003782">
    <property type="entry name" value="SCO1/SenC"/>
</dbReference>